<name>A0ABV8LKG0_9ACTN</name>
<keyword evidence="3" id="KW-1185">Reference proteome</keyword>
<dbReference type="InterPro" id="IPR011335">
    <property type="entry name" value="Restrct_endonuc-II-like"/>
</dbReference>
<feature type="domain" description="DUF559" evidence="1">
    <location>
        <begin position="227"/>
        <end position="291"/>
    </location>
</feature>
<comment type="caution">
    <text evidence="2">The sequence shown here is derived from an EMBL/GenBank/DDBJ whole genome shotgun (WGS) entry which is preliminary data.</text>
</comment>
<dbReference type="RefSeq" id="WP_253757254.1">
    <property type="nucleotide sequence ID" value="NZ_JAMZDZ010000001.1"/>
</dbReference>
<dbReference type="InterPro" id="IPR007569">
    <property type="entry name" value="DUF559"/>
</dbReference>
<protein>
    <submittedName>
        <fullName evidence="2">DUF559 domain-containing protein</fullName>
    </submittedName>
</protein>
<dbReference type="SUPFAM" id="SSF52980">
    <property type="entry name" value="Restriction endonuclease-like"/>
    <property type="match status" value="1"/>
</dbReference>
<evidence type="ECO:0000259" key="1">
    <source>
        <dbReference type="Pfam" id="PF04480"/>
    </source>
</evidence>
<gene>
    <name evidence="2" type="ORF">ACFOZ4_09145</name>
</gene>
<dbReference type="Proteomes" id="UP001595816">
    <property type="component" value="Unassembled WGS sequence"/>
</dbReference>
<reference evidence="3" key="1">
    <citation type="journal article" date="2019" name="Int. J. Syst. Evol. Microbiol.">
        <title>The Global Catalogue of Microorganisms (GCM) 10K type strain sequencing project: providing services to taxonomists for standard genome sequencing and annotation.</title>
        <authorList>
            <consortium name="The Broad Institute Genomics Platform"/>
            <consortium name="The Broad Institute Genome Sequencing Center for Infectious Disease"/>
            <person name="Wu L."/>
            <person name="Ma J."/>
        </authorList>
    </citation>
    <scope>NUCLEOTIDE SEQUENCE [LARGE SCALE GENOMIC DNA]</scope>
    <source>
        <strain evidence="3">CGMCC 4.7289</strain>
    </source>
</reference>
<organism evidence="2 3">
    <name type="scientific">Hamadaea flava</name>
    <dbReference type="NCBI Taxonomy" id="1742688"/>
    <lineage>
        <taxon>Bacteria</taxon>
        <taxon>Bacillati</taxon>
        <taxon>Actinomycetota</taxon>
        <taxon>Actinomycetes</taxon>
        <taxon>Micromonosporales</taxon>
        <taxon>Micromonosporaceae</taxon>
        <taxon>Hamadaea</taxon>
    </lineage>
</organism>
<dbReference type="Pfam" id="PF04480">
    <property type="entry name" value="DUF559"/>
    <property type="match status" value="1"/>
</dbReference>
<dbReference type="EMBL" id="JBHSAY010000005">
    <property type="protein sequence ID" value="MFC4130767.1"/>
    <property type="molecule type" value="Genomic_DNA"/>
</dbReference>
<proteinExistence type="predicted"/>
<sequence length="302" mass="33668">MPPVAKVPPSLAVAPFRGADAVAAGSLTRRQLAGRAWTRLYRDVYVHADVPLDHRVWCEAAALLLPKGGAIGGLSALHLWGVRALHPPERVAVLIGEDDRIVPQPHLDVRRGSVPGRDVTRILGLPVTTPERTAFDLLRYLPRVDAVVCLDALLHQRKVSLSRLTGDVPTRRRWPGGRQAEALLAYAEPLAESPMETRLRLLIVDAGLPRPVAQFKIMNGGRFVARVDLAYPEYRIAIEYDGDHHRDRTTHRFDMERQNELHVLGWTVLRFHADDVLRRPDQTAAKIRAVLRRAGAPVLGLR</sequence>
<evidence type="ECO:0000313" key="3">
    <source>
        <dbReference type="Proteomes" id="UP001595816"/>
    </source>
</evidence>
<dbReference type="Gene3D" id="3.40.960.10">
    <property type="entry name" value="VSR Endonuclease"/>
    <property type="match status" value="1"/>
</dbReference>
<accession>A0ABV8LKG0</accession>
<evidence type="ECO:0000313" key="2">
    <source>
        <dbReference type="EMBL" id="MFC4130767.1"/>
    </source>
</evidence>